<reference evidence="5" key="1">
    <citation type="submission" date="2023-06" db="EMBL/GenBank/DDBJ databases">
        <title>Genome-scale phylogeny and comparative genomics of the fungal order Sordariales.</title>
        <authorList>
            <consortium name="Lawrence Berkeley National Laboratory"/>
            <person name="Hensen N."/>
            <person name="Bonometti L."/>
            <person name="Westerberg I."/>
            <person name="Brannstrom I.O."/>
            <person name="Guillou S."/>
            <person name="Cros-Aarteil S."/>
            <person name="Calhoun S."/>
            <person name="Haridas S."/>
            <person name="Kuo A."/>
            <person name="Mondo S."/>
            <person name="Pangilinan J."/>
            <person name="Riley R."/>
            <person name="LaButti K."/>
            <person name="Andreopoulos B."/>
            <person name="Lipzen A."/>
            <person name="Chen C."/>
            <person name="Yanf M."/>
            <person name="Daum C."/>
            <person name="Ng V."/>
            <person name="Clum A."/>
            <person name="Steindorff A."/>
            <person name="Ohm R."/>
            <person name="Martin F."/>
            <person name="Silar P."/>
            <person name="Natvig D."/>
            <person name="Lalanne C."/>
            <person name="Gautier V."/>
            <person name="Ament-velasquez S.L."/>
            <person name="Kruys A."/>
            <person name="Hutchinson M.I."/>
            <person name="Powell A.J."/>
            <person name="Barry K."/>
            <person name="Miller A.N."/>
            <person name="Grigoriev I.V."/>
            <person name="Debuchy R."/>
            <person name="Gladieux P."/>
            <person name="Thoren M.H."/>
            <person name="Johannesson H."/>
        </authorList>
    </citation>
    <scope>NUCLEOTIDE SEQUENCE</scope>
    <source>
        <strain evidence="5">SMH3391-2</strain>
    </source>
</reference>
<dbReference type="GO" id="GO:0016020">
    <property type="term" value="C:membrane"/>
    <property type="evidence" value="ECO:0007669"/>
    <property type="project" value="UniProtKB-SubCell"/>
</dbReference>
<protein>
    <recommendedName>
        <fullName evidence="7">Microsomal glutathione S-transferase 3</fullName>
    </recommendedName>
</protein>
<name>A0AA39XK70_9PEZI</name>
<dbReference type="Pfam" id="PF01124">
    <property type="entry name" value="MAPEG"/>
    <property type="match status" value="1"/>
</dbReference>
<dbReference type="InterPro" id="IPR001129">
    <property type="entry name" value="Membr-assoc_MAPEG"/>
</dbReference>
<dbReference type="InterPro" id="IPR023352">
    <property type="entry name" value="MAPEG-like_dom_sf"/>
</dbReference>
<dbReference type="InterPro" id="IPR050997">
    <property type="entry name" value="MAPEG"/>
</dbReference>
<dbReference type="GO" id="GO:0005783">
    <property type="term" value="C:endoplasmic reticulum"/>
    <property type="evidence" value="ECO:0007669"/>
    <property type="project" value="TreeGrafter"/>
</dbReference>
<comment type="caution">
    <text evidence="5">The sequence shown here is derived from an EMBL/GenBank/DDBJ whole genome shotgun (WGS) entry which is preliminary data.</text>
</comment>
<accession>A0AA39XK70</accession>
<dbReference type="GO" id="GO:0004602">
    <property type="term" value="F:glutathione peroxidase activity"/>
    <property type="evidence" value="ECO:0007669"/>
    <property type="project" value="TreeGrafter"/>
</dbReference>
<evidence type="ECO:0000256" key="4">
    <source>
        <dbReference type="ARBA" id="ARBA00023136"/>
    </source>
</evidence>
<dbReference type="SUPFAM" id="SSF161084">
    <property type="entry name" value="MAPEG domain-like"/>
    <property type="match status" value="1"/>
</dbReference>
<evidence type="ECO:0008006" key="7">
    <source>
        <dbReference type="Google" id="ProtNLM"/>
    </source>
</evidence>
<evidence type="ECO:0000256" key="2">
    <source>
        <dbReference type="ARBA" id="ARBA00022692"/>
    </source>
</evidence>
<keyword evidence="6" id="KW-1185">Reference proteome</keyword>
<sequence length="149" mass="16116">MSFTIPQEYGYVLLAATSTFFVNSFHSITTSKYRKASGIKYPTAYASTEVAEKDPKAYRFNCAQRAHAHFTETLTPFLGALLIAGLRFPTVAAGLGAAWSTFRVIYVLGYTSSKGPAGRVAGSIASSLIDMALKLTATYTAFKLIQGDY</sequence>
<evidence type="ECO:0000313" key="6">
    <source>
        <dbReference type="Proteomes" id="UP001174934"/>
    </source>
</evidence>
<keyword evidence="3" id="KW-1133">Transmembrane helix</keyword>
<proteinExistence type="predicted"/>
<organism evidence="5 6">
    <name type="scientific">Bombardia bombarda</name>
    <dbReference type="NCBI Taxonomy" id="252184"/>
    <lineage>
        <taxon>Eukaryota</taxon>
        <taxon>Fungi</taxon>
        <taxon>Dikarya</taxon>
        <taxon>Ascomycota</taxon>
        <taxon>Pezizomycotina</taxon>
        <taxon>Sordariomycetes</taxon>
        <taxon>Sordariomycetidae</taxon>
        <taxon>Sordariales</taxon>
        <taxon>Lasiosphaeriaceae</taxon>
        <taxon>Bombardia</taxon>
    </lineage>
</organism>
<keyword evidence="4" id="KW-0472">Membrane</keyword>
<dbReference type="Gene3D" id="1.20.120.550">
    <property type="entry name" value="Membrane associated eicosanoid/glutathione metabolism-like domain"/>
    <property type="match status" value="1"/>
</dbReference>
<dbReference type="Proteomes" id="UP001174934">
    <property type="component" value="Unassembled WGS sequence"/>
</dbReference>
<dbReference type="GO" id="GO:0004364">
    <property type="term" value="F:glutathione transferase activity"/>
    <property type="evidence" value="ECO:0007669"/>
    <property type="project" value="TreeGrafter"/>
</dbReference>
<keyword evidence="2" id="KW-0812">Transmembrane</keyword>
<evidence type="ECO:0000256" key="3">
    <source>
        <dbReference type="ARBA" id="ARBA00022989"/>
    </source>
</evidence>
<dbReference type="GO" id="GO:0005635">
    <property type="term" value="C:nuclear envelope"/>
    <property type="evidence" value="ECO:0007669"/>
    <property type="project" value="TreeGrafter"/>
</dbReference>
<dbReference type="AlphaFoldDB" id="A0AA39XK70"/>
<evidence type="ECO:0000256" key="1">
    <source>
        <dbReference type="ARBA" id="ARBA00004141"/>
    </source>
</evidence>
<dbReference type="PANTHER" id="PTHR10250:SF26">
    <property type="entry name" value="GLUTATHIONE S-TRANSFERASE 3, MITOCHONDRIAL"/>
    <property type="match status" value="1"/>
</dbReference>
<evidence type="ECO:0000313" key="5">
    <source>
        <dbReference type="EMBL" id="KAK0635504.1"/>
    </source>
</evidence>
<dbReference type="EMBL" id="JAULSR010000001">
    <property type="protein sequence ID" value="KAK0635504.1"/>
    <property type="molecule type" value="Genomic_DNA"/>
</dbReference>
<gene>
    <name evidence="5" type="ORF">B0T17DRAFT_612360</name>
</gene>
<comment type="subcellular location">
    <subcellularLocation>
        <location evidence="1">Membrane</location>
        <topology evidence="1">Multi-pass membrane protein</topology>
    </subcellularLocation>
</comment>
<dbReference type="PANTHER" id="PTHR10250">
    <property type="entry name" value="MICROSOMAL GLUTATHIONE S-TRANSFERASE"/>
    <property type="match status" value="1"/>
</dbReference>